<dbReference type="SUPFAM" id="SSF48371">
    <property type="entry name" value="ARM repeat"/>
    <property type="match status" value="1"/>
</dbReference>
<keyword evidence="3" id="KW-1185">Reference proteome</keyword>
<protein>
    <submittedName>
        <fullName evidence="2">ARM repeat-containing protein</fullName>
    </submittedName>
</protein>
<dbReference type="EMBL" id="MCFG01000626">
    <property type="protein sequence ID" value="ORX63491.1"/>
    <property type="molecule type" value="Genomic_DNA"/>
</dbReference>
<feature type="compositionally biased region" description="Polar residues" evidence="1">
    <location>
        <begin position="485"/>
        <end position="503"/>
    </location>
</feature>
<evidence type="ECO:0000313" key="2">
    <source>
        <dbReference type="EMBL" id="ORX63491.1"/>
    </source>
</evidence>
<feature type="compositionally biased region" description="Basic and acidic residues" evidence="1">
    <location>
        <begin position="522"/>
        <end position="535"/>
    </location>
</feature>
<dbReference type="InterPro" id="IPR011989">
    <property type="entry name" value="ARM-like"/>
</dbReference>
<dbReference type="Gene3D" id="1.25.10.10">
    <property type="entry name" value="Leucine-rich Repeat Variant"/>
    <property type="match status" value="1"/>
</dbReference>
<feature type="region of interest" description="Disordered" evidence="1">
    <location>
        <begin position="332"/>
        <end position="355"/>
    </location>
</feature>
<dbReference type="OrthoDB" id="278163at2759"/>
<reference evidence="2 3" key="1">
    <citation type="submission" date="2016-08" db="EMBL/GenBank/DDBJ databases">
        <title>A Parts List for Fungal Cellulosomes Revealed by Comparative Genomics.</title>
        <authorList>
            <consortium name="DOE Joint Genome Institute"/>
            <person name="Haitjema C.H."/>
            <person name="Gilmore S.P."/>
            <person name="Henske J.K."/>
            <person name="Solomon K.V."/>
            <person name="De Groot R."/>
            <person name="Kuo A."/>
            <person name="Mondo S.J."/>
            <person name="Salamov A.A."/>
            <person name="Labutti K."/>
            <person name="Zhao Z."/>
            <person name="Chiniquy J."/>
            <person name="Barry K."/>
            <person name="Brewer H.M."/>
            <person name="Purvine S.O."/>
            <person name="Wright A.T."/>
            <person name="Boxma B."/>
            <person name="Van Alen T."/>
            <person name="Hackstein J.H."/>
            <person name="Baker S.E."/>
            <person name="Grigoriev I.V."/>
            <person name="O'Malley M.A."/>
        </authorList>
    </citation>
    <scope>NUCLEOTIDE SEQUENCE [LARGE SCALE GENOMIC DNA]</scope>
    <source>
        <strain evidence="2 3">S4</strain>
    </source>
</reference>
<proteinExistence type="predicted"/>
<evidence type="ECO:0000256" key="1">
    <source>
        <dbReference type="SAM" id="MobiDB-lite"/>
    </source>
</evidence>
<name>A0A1Y1VQB4_9FUNG</name>
<feature type="compositionally biased region" description="Basic and acidic residues" evidence="1">
    <location>
        <begin position="335"/>
        <end position="351"/>
    </location>
</feature>
<dbReference type="PANTHER" id="PTHR34258:SF1">
    <property type="entry name" value="ARMADILLO-LIKE HELICAL DOMAIN CONTAINING PROTEIN 1"/>
    <property type="match status" value="1"/>
</dbReference>
<feature type="compositionally biased region" description="Acidic residues" evidence="1">
    <location>
        <begin position="536"/>
        <end position="561"/>
    </location>
</feature>
<feature type="region of interest" description="Disordered" evidence="1">
    <location>
        <begin position="1"/>
        <end position="25"/>
    </location>
</feature>
<dbReference type="PANTHER" id="PTHR34258">
    <property type="entry name" value="ARMADILLO-LIKE HELICAL DOMAIN CONTAINING PROTEIN 1"/>
    <property type="match status" value="1"/>
</dbReference>
<comment type="caution">
    <text evidence="2">The sequence shown here is derived from an EMBL/GenBank/DDBJ whole genome shotgun (WGS) entry which is preliminary data.</text>
</comment>
<dbReference type="AlphaFoldDB" id="A0A1Y1VQB4"/>
<dbReference type="InterPro" id="IPR041090">
    <property type="entry name" value="DUF5578"/>
</dbReference>
<feature type="region of interest" description="Disordered" evidence="1">
    <location>
        <begin position="481"/>
        <end position="561"/>
    </location>
</feature>
<accession>A0A1Y1VQB4</accession>
<reference evidence="2 3" key="2">
    <citation type="submission" date="2016-08" db="EMBL/GenBank/DDBJ databases">
        <title>Pervasive Adenine N6-methylation of Active Genes in Fungi.</title>
        <authorList>
            <consortium name="DOE Joint Genome Institute"/>
            <person name="Mondo S.J."/>
            <person name="Dannebaum R.O."/>
            <person name="Kuo R.C."/>
            <person name="Labutti K."/>
            <person name="Haridas S."/>
            <person name="Kuo A."/>
            <person name="Salamov A."/>
            <person name="Ahrendt S.R."/>
            <person name="Lipzen A."/>
            <person name="Sullivan W."/>
            <person name="Andreopoulos W.B."/>
            <person name="Clum A."/>
            <person name="Lindquist E."/>
            <person name="Daum C."/>
            <person name="Ramamoorthy G.K."/>
            <person name="Gryganskyi A."/>
            <person name="Culley D."/>
            <person name="Magnuson J.K."/>
            <person name="James T.Y."/>
            <person name="O'Malley M.A."/>
            <person name="Stajich J.E."/>
            <person name="Spatafora J.W."/>
            <person name="Visel A."/>
            <person name="Grigoriev I.V."/>
        </authorList>
    </citation>
    <scope>NUCLEOTIDE SEQUENCE [LARGE SCALE GENOMIC DNA]</scope>
    <source>
        <strain evidence="2 3">S4</strain>
    </source>
</reference>
<gene>
    <name evidence="2" type="ORF">BCR32DRAFT_251555</name>
</gene>
<dbReference type="InterPro" id="IPR016024">
    <property type="entry name" value="ARM-type_fold"/>
</dbReference>
<sequence length="574" mass="65474">MIKNNNTPTEKKTTEKNKKKFNSYSQDTSIQGSYLNKYSYSNKNVESLPPIKPNISGNKSNQTFYFLKLSRTWDKGNRTVRERILKDFIKNNKNKTGPQLERELFHGASLFLTRLTAWLRLTYLLGSDILLLLQAIDIFVSASSGHRFLTEFLEIGGVLTILEILCISQVKEEEKAEVLRILSHIANAGRQYKEFICESYGVRAIADCLARSKSEITQDCAKNLLYQLGVGNPKYLIQVYKALMSILISSTVSVSSQQMSSQALRMLLPSIPVVHPSIVEAISSLLKSKYIQIQYEGYEILLELMKKPNLQDIIIKHLCETLKITTETIDDNEENDKKWKETKPNNEHQDINESSTLIVNNNGKEKSDTILHIFIQQSYAAKLLGVLAVQSDLLAEKMIDNQIISGLLCVIANISHPESQKNAAGTLIYLLDKYPKVKNELRNKMGKNFIDLIDYRPDTFYKELNKDQVVYLRKNKIVIGHSADNGGQQSNDESNRTKQQNKILQDDINSENSISEQNDNETPEKATENNENKDNNEEELESDSESEFTELSYDDEEEEDENIDITVKFKIINN</sequence>
<dbReference type="STRING" id="1754192.A0A1Y1VQB4"/>
<dbReference type="Pfam" id="PF17741">
    <property type="entry name" value="DUF5578"/>
    <property type="match status" value="1"/>
</dbReference>
<dbReference type="Proteomes" id="UP000193944">
    <property type="component" value="Unassembled WGS sequence"/>
</dbReference>
<evidence type="ECO:0000313" key="3">
    <source>
        <dbReference type="Proteomes" id="UP000193944"/>
    </source>
</evidence>
<organism evidence="2 3">
    <name type="scientific">Anaeromyces robustus</name>
    <dbReference type="NCBI Taxonomy" id="1754192"/>
    <lineage>
        <taxon>Eukaryota</taxon>
        <taxon>Fungi</taxon>
        <taxon>Fungi incertae sedis</taxon>
        <taxon>Chytridiomycota</taxon>
        <taxon>Chytridiomycota incertae sedis</taxon>
        <taxon>Neocallimastigomycetes</taxon>
        <taxon>Neocallimastigales</taxon>
        <taxon>Neocallimastigaceae</taxon>
        <taxon>Anaeromyces</taxon>
    </lineage>
</organism>